<evidence type="ECO:0000313" key="2">
    <source>
        <dbReference type="Proteomes" id="UP001156484"/>
    </source>
</evidence>
<accession>A0ACD4DFH2</accession>
<proteinExistence type="predicted"/>
<name>A0ACD4DFH2_9NOCA</name>
<evidence type="ECO:0000313" key="1">
    <source>
        <dbReference type="EMBL" id="UYP18786.1"/>
    </source>
</evidence>
<reference evidence="1" key="1">
    <citation type="submission" date="2022-10" db="EMBL/GenBank/DDBJ databases">
        <title>Rhodococcus ferula Z13 complete genome.</title>
        <authorList>
            <person name="Long X."/>
            <person name="Zang M."/>
        </authorList>
    </citation>
    <scope>NUCLEOTIDE SEQUENCE</scope>
    <source>
        <strain evidence="1">Z13</strain>
    </source>
</reference>
<organism evidence="1 2">
    <name type="scientific">Rhodococcus sacchari</name>
    <dbReference type="NCBI Taxonomy" id="2962047"/>
    <lineage>
        <taxon>Bacteria</taxon>
        <taxon>Bacillati</taxon>
        <taxon>Actinomycetota</taxon>
        <taxon>Actinomycetes</taxon>
        <taxon>Mycobacteriales</taxon>
        <taxon>Nocardiaceae</taxon>
        <taxon>Rhodococcus</taxon>
    </lineage>
</organism>
<dbReference type="Proteomes" id="UP001156484">
    <property type="component" value="Chromosome"/>
</dbReference>
<dbReference type="EMBL" id="CP107551">
    <property type="protein sequence ID" value="UYP18786.1"/>
    <property type="molecule type" value="Genomic_DNA"/>
</dbReference>
<keyword evidence="2" id="KW-1185">Reference proteome</keyword>
<gene>
    <name evidence="1" type="ORF">OED52_19465</name>
</gene>
<protein>
    <submittedName>
        <fullName evidence="1">PadR family transcriptional regulator</fullName>
    </submittedName>
</protein>
<sequence>MSLRYALLALLTAEPLTGYDAAKRFGASVGHVWHAPDSQIYPELRRMEREGLIAGEQVRWGPNSTKTRYSITDEGVRAFRDWMATPLDYAPVRDAAHMRAAYFEWTDPDRARECLQRHIEHYTEQIARWRATREAILDLTNDTIATRMRKFPVEDHERIIAFKAFAYDGLIGRGEAEIAWARQGLELLDKLAPAEE</sequence>